<accession>A0AAD7JDS5</accession>
<evidence type="ECO:0000313" key="1">
    <source>
        <dbReference type="EMBL" id="KAJ7762762.1"/>
    </source>
</evidence>
<dbReference type="EMBL" id="JARJLG010000042">
    <property type="protein sequence ID" value="KAJ7762762.1"/>
    <property type="molecule type" value="Genomic_DNA"/>
</dbReference>
<evidence type="ECO:0000313" key="2">
    <source>
        <dbReference type="Proteomes" id="UP001215280"/>
    </source>
</evidence>
<protein>
    <submittedName>
        <fullName evidence="1">Uncharacterized protein</fullName>
    </submittedName>
</protein>
<dbReference type="AlphaFoldDB" id="A0AAD7JDS5"/>
<name>A0AAD7JDS5_9AGAR</name>
<comment type="caution">
    <text evidence="1">The sequence shown here is derived from an EMBL/GenBank/DDBJ whole genome shotgun (WGS) entry which is preliminary data.</text>
</comment>
<organism evidence="1 2">
    <name type="scientific">Mycena maculata</name>
    <dbReference type="NCBI Taxonomy" id="230809"/>
    <lineage>
        <taxon>Eukaryota</taxon>
        <taxon>Fungi</taxon>
        <taxon>Dikarya</taxon>
        <taxon>Basidiomycota</taxon>
        <taxon>Agaricomycotina</taxon>
        <taxon>Agaricomycetes</taxon>
        <taxon>Agaricomycetidae</taxon>
        <taxon>Agaricales</taxon>
        <taxon>Marasmiineae</taxon>
        <taxon>Mycenaceae</taxon>
        <taxon>Mycena</taxon>
    </lineage>
</organism>
<sequence>MSSESQSRTDVILAMQGNYMQDILAYVCEIDPARTRNLGDAPLPEGPLGNAEFNTVRDGEWERYDYPYRVRSVWWLKEAIGLQDMKHRFGMKRSIIFLVSRQRTTVPESADLIPPAERLLVRAYVQHALDCIYSQKPT</sequence>
<keyword evidence="2" id="KW-1185">Reference proteome</keyword>
<dbReference type="Proteomes" id="UP001215280">
    <property type="component" value="Unassembled WGS sequence"/>
</dbReference>
<reference evidence="1" key="1">
    <citation type="submission" date="2023-03" db="EMBL/GenBank/DDBJ databases">
        <title>Massive genome expansion in bonnet fungi (Mycena s.s.) driven by repeated elements and novel gene families across ecological guilds.</title>
        <authorList>
            <consortium name="Lawrence Berkeley National Laboratory"/>
            <person name="Harder C.B."/>
            <person name="Miyauchi S."/>
            <person name="Viragh M."/>
            <person name="Kuo A."/>
            <person name="Thoen E."/>
            <person name="Andreopoulos B."/>
            <person name="Lu D."/>
            <person name="Skrede I."/>
            <person name="Drula E."/>
            <person name="Henrissat B."/>
            <person name="Morin E."/>
            <person name="Kohler A."/>
            <person name="Barry K."/>
            <person name="LaButti K."/>
            <person name="Morin E."/>
            <person name="Salamov A."/>
            <person name="Lipzen A."/>
            <person name="Mereny Z."/>
            <person name="Hegedus B."/>
            <person name="Baldrian P."/>
            <person name="Stursova M."/>
            <person name="Weitz H."/>
            <person name="Taylor A."/>
            <person name="Grigoriev I.V."/>
            <person name="Nagy L.G."/>
            <person name="Martin F."/>
            <person name="Kauserud H."/>
        </authorList>
    </citation>
    <scope>NUCLEOTIDE SEQUENCE</scope>
    <source>
        <strain evidence="1">CBHHK188m</strain>
    </source>
</reference>
<gene>
    <name evidence="1" type="ORF">DFH07DRAFT_956661</name>
</gene>
<proteinExistence type="predicted"/>